<dbReference type="SUPFAM" id="SSF54106">
    <property type="entry name" value="LysM domain"/>
    <property type="match status" value="1"/>
</dbReference>
<comment type="caution">
    <text evidence="2">The sequence shown here is derived from an EMBL/GenBank/DDBJ whole genome shotgun (WGS) entry which is preliminary data.</text>
</comment>
<dbReference type="InterPro" id="IPR036779">
    <property type="entry name" value="LysM_dom_sf"/>
</dbReference>
<dbReference type="EMBL" id="PSZM01000046">
    <property type="protein sequence ID" value="PQL90538.1"/>
    <property type="molecule type" value="Genomic_DNA"/>
</dbReference>
<name>A0A2S8A7J6_9FLAO</name>
<dbReference type="RefSeq" id="WP_105247689.1">
    <property type="nucleotide sequence ID" value="NZ_PSZM01000046.1"/>
</dbReference>
<evidence type="ECO:0000313" key="3">
    <source>
        <dbReference type="Proteomes" id="UP000238042"/>
    </source>
</evidence>
<feature type="domain" description="LysM" evidence="1">
    <location>
        <begin position="4"/>
        <end position="56"/>
    </location>
</feature>
<dbReference type="Gene3D" id="3.10.350.10">
    <property type="entry name" value="LysM domain"/>
    <property type="match status" value="1"/>
</dbReference>
<dbReference type="Proteomes" id="UP000238042">
    <property type="component" value="Unassembled WGS sequence"/>
</dbReference>
<organism evidence="2 3">
    <name type="scientific">Apibacter adventoris</name>
    <dbReference type="NCBI Taxonomy" id="1679466"/>
    <lineage>
        <taxon>Bacteria</taxon>
        <taxon>Pseudomonadati</taxon>
        <taxon>Bacteroidota</taxon>
        <taxon>Flavobacteriia</taxon>
        <taxon>Flavobacteriales</taxon>
        <taxon>Weeksellaceae</taxon>
        <taxon>Apibacter</taxon>
    </lineage>
</organism>
<dbReference type="InterPro" id="IPR018392">
    <property type="entry name" value="LysM"/>
</dbReference>
<accession>A0A2S8A7J6</accession>
<proteinExistence type="predicted"/>
<dbReference type="CDD" id="cd00118">
    <property type="entry name" value="LysM"/>
    <property type="match status" value="1"/>
</dbReference>
<dbReference type="SMART" id="SM00257">
    <property type="entry name" value="LysM"/>
    <property type="match status" value="1"/>
</dbReference>
<gene>
    <name evidence="2" type="ORF">C4S77_11685</name>
</gene>
<dbReference type="OrthoDB" id="1081532at2"/>
<dbReference type="Pfam" id="PF01476">
    <property type="entry name" value="LysM"/>
    <property type="match status" value="1"/>
</dbReference>
<sequence length="357" mass="41597">MEYKIHTVNGEEKLSSIAEKYNTTSEAIKALNPNMRIVGSFLIGGTFIAHGQQIKIPIRILEQVKVERKQGDTIPEGEFIKQVRYRCNQDNLIIIDGTPNFSCELKTQYLLSTLNNEEQKYLNVKLEDYITSIQPQGMQEAFELIKQIELIRNQIIFTQDNLGKISKIHNLGTLENNWKRFLNKEVKNIPFFQELEKRSPDTIQDFIKNGNKEFSSNGELAEVLDKNLFYHILLKANLQDNLKEYILNQQSQIFPNIKLQIKVVKSIASEDDLSTTYRLVGTLNKEKLNEKELQKLYIEMYQPLIKFSYTEFDYIYRITYVIENKTGLLINASASLSEQVKNNYETITKFELKKIEL</sequence>
<evidence type="ECO:0000313" key="2">
    <source>
        <dbReference type="EMBL" id="PQL90538.1"/>
    </source>
</evidence>
<reference evidence="2 3" key="1">
    <citation type="submission" date="2018-02" db="EMBL/GenBank/DDBJ databases">
        <title>Genome sequences of Apibacter spp., gut symbionts of Asian honey bees.</title>
        <authorList>
            <person name="Kwong W.K."/>
            <person name="Steele M.I."/>
            <person name="Moran N.A."/>
        </authorList>
    </citation>
    <scope>NUCLEOTIDE SEQUENCE [LARGE SCALE GENOMIC DNA]</scope>
    <source>
        <strain evidence="3">wkB301</strain>
    </source>
</reference>
<keyword evidence="3" id="KW-1185">Reference proteome</keyword>
<dbReference type="AlphaFoldDB" id="A0A2S8A7J6"/>
<dbReference type="PROSITE" id="PS51782">
    <property type="entry name" value="LYSM"/>
    <property type="match status" value="1"/>
</dbReference>
<evidence type="ECO:0000259" key="1">
    <source>
        <dbReference type="PROSITE" id="PS51782"/>
    </source>
</evidence>
<protein>
    <recommendedName>
        <fullName evidence="1">LysM domain-containing protein</fullName>
    </recommendedName>
</protein>